<dbReference type="AlphaFoldDB" id="A0A3M2IR56"/>
<evidence type="ECO:0000256" key="2">
    <source>
        <dbReference type="SAM" id="MobiDB-lite"/>
    </source>
</evidence>
<feature type="region of interest" description="Disordered" evidence="2">
    <location>
        <begin position="88"/>
        <end position="114"/>
    </location>
</feature>
<evidence type="ECO:0000256" key="1">
    <source>
        <dbReference type="SAM" id="Coils"/>
    </source>
</evidence>
<evidence type="ECO:0000256" key="3">
    <source>
        <dbReference type="SAM" id="Phobius"/>
    </source>
</evidence>
<dbReference type="Pfam" id="PF04977">
    <property type="entry name" value="DivIC"/>
    <property type="match status" value="1"/>
</dbReference>
<accession>A0A3M2IR56</accession>
<keyword evidence="3" id="KW-1133">Transmembrane helix</keyword>
<protein>
    <submittedName>
        <fullName evidence="4">Septum formation initiator family protein</fullName>
    </submittedName>
</protein>
<evidence type="ECO:0000313" key="4">
    <source>
        <dbReference type="EMBL" id="RMI02421.1"/>
    </source>
</evidence>
<dbReference type="OrthoDB" id="5187715at2"/>
<dbReference type="InterPro" id="IPR007060">
    <property type="entry name" value="FtsL/DivIC"/>
</dbReference>
<name>A0A3M2IR56_9CELL</name>
<keyword evidence="1" id="KW-0175">Coiled coil</keyword>
<feature type="coiled-coil region" evidence="1">
    <location>
        <begin position="30"/>
        <end position="64"/>
    </location>
</feature>
<proteinExistence type="predicted"/>
<dbReference type="Proteomes" id="UP000269289">
    <property type="component" value="Unassembled WGS sequence"/>
</dbReference>
<keyword evidence="3" id="KW-0472">Membrane</keyword>
<keyword evidence="3" id="KW-0812">Transmembrane</keyword>
<evidence type="ECO:0000313" key="5">
    <source>
        <dbReference type="Proteomes" id="UP000269289"/>
    </source>
</evidence>
<keyword evidence="5" id="KW-1185">Reference proteome</keyword>
<feature type="transmembrane region" description="Helical" evidence="3">
    <location>
        <begin position="6"/>
        <end position="27"/>
    </location>
</feature>
<dbReference type="EMBL" id="RFFI01000214">
    <property type="protein sequence ID" value="RMI02421.1"/>
    <property type="molecule type" value="Genomic_DNA"/>
</dbReference>
<comment type="caution">
    <text evidence="4">The sequence shown here is derived from an EMBL/GenBank/DDBJ whole genome shotgun (WGS) entry which is preliminary data.</text>
</comment>
<sequence length="162" mass="17528">MPRLFTVRALVMFVVLSIAFVLVFPTLRQYLDQQVQLEQLRAEVAQAEQDNEDLQAELERWSDPAFVEAQARERLAFVMPGERALRVADPEVVPPATDEATTGAPTTVEPEDPTRPWYAQVWDSVQIAGVAGTGEATEPAEPGDNGTAPADGGATGEPTPTP</sequence>
<reference evidence="4 5" key="1">
    <citation type="submission" date="2018-10" db="EMBL/GenBank/DDBJ databases">
        <title>Isolation, diversity and antifungal activity of actinobacteria from wheat.</title>
        <authorList>
            <person name="Han C."/>
        </authorList>
    </citation>
    <scope>NUCLEOTIDE SEQUENCE [LARGE SCALE GENOMIC DNA]</scope>
    <source>
        <strain evidence="4 5">NEAU-YY56</strain>
    </source>
</reference>
<gene>
    <name evidence="4" type="ORF">EBM89_20170</name>
</gene>
<feature type="region of interest" description="Disordered" evidence="2">
    <location>
        <begin position="129"/>
        <end position="162"/>
    </location>
</feature>
<organism evidence="4 5">
    <name type="scientific">Cellulomonas triticagri</name>
    <dbReference type="NCBI Taxonomy" id="2483352"/>
    <lineage>
        <taxon>Bacteria</taxon>
        <taxon>Bacillati</taxon>
        <taxon>Actinomycetota</taxon>
        <taxon>Actinomycetes</taxon>
        <taxon>Micrococcales</taxon>
        <taxon>Cellulomonadaceae</taxon>
        <taxon>Cellulomonas</taxon>
    </lineage>
</organism>